<dbReference type="PANTHER" id="PTHR33408">
    <property type="entry name" value="TRANSPOSASE"/>
    <property type="match status" value="1"/>
</dbReference>
<dbReference type="STRING" id="582667.SAMN05192568_11154"/>
<feature type="domain" description="Transposase IS4-like" evidence="1">
    <location>
        <begin position="4"/>
        <end position="45"/>
    </location>
</feature>
<evidence type="ECO:0000313" key="2">
    <source>
        <dbReference type="EMBL" id="SFN03332.1"/>
    </source>
</evidence>
<proteinExistence type="predicted"/>
<dbReference type="AlphaFoldDB" id="A0A1I4VPU3"/>
<keyword evidence="3" id="KW-1185">Reference proteome</keyword>
<dbReference type="Pfam" id="PF01609">
    <property type="entry name" value="DDE_Tnp_1"/>
    <property type="match status" value="1"/>
</dbReference>
<dbReference type="Proteomes" id="UP000199048">
    <property type="component" value="Unassembled WGS sequence"/>
</dbReference>
<dbReference type="InterPro" id="IPR002559">
    <property type="entry name" value="Transposase_11"/>
</dbReference>
<gene>
    <name evidence="2" type="ORF">SAMN05192568_11154</name>
</gene>
<organism evidence="2 3">
    <name type="scientific">Methylobacterium pseudosasicola</name>
    <dbReference type="NCBI Taxonomy" id="582667"/>
    <lineage>
        <taxon>Bacteria</taxon>
        <taxon>Pseudomonadati</taxon>
        <taxon>Pseudomonadota</taxon>
        <taxon>Alphaproteobacteria</taxon>
        <taxon>Hyphomicrobiales</taxon>
        <taxon>Methylobacteriaceae</taxon>
        <taxon>Methylobacterium</taxon>
    </lineage>
</organism>
<accession>A0A1I4VPU3</accession>
<dbReference type="GO" id="GO:0004803">
    <property type="term" value="F:transposase activity"/>
    <property type="evidence" value="ECO:0007669"/>
    <property type="project" value="InterPro"/>
</dbReference>
<dbReference type="GO" id="GO:0003677">
    <property type="term" value="F:DNA binding"/>
    <property type="evidence" value="ECO:0007669"/>
    <property type="project" value="InterPro"/>
</dbReference>
<name>A0A1I4VPU3_9HYPH</name>
<reference evidence="3" key="1">
    <citation type="submission" date="2016-10" db="EMBL/GenBank/DDBJ databases">
        <authorList>
            <person name="Varghese N."/>
            <person name="Submissions S."/>
        </authorList>
    </citation>
    <scope>NUCLEOTIDE SEQUENCE [LARGE SCALE GENOMIC DNA]</scope>
    <source>
        <strain evidence="3">BL36</strain>
    </source>
</reference>
<protein>
    <submittedName>
        <fullName evidence="2">Transposase DDE domain-containing protein</fullName>
    </submittedName>
</protein>
<sequence>MRDCRQTVEHVFGILKAWMGATHFLTRELKNVASEMSLQVLAYNMKRVIAILGAALAAFKKTSPPP</sequence>
<dbReference type="GO" id="GO:0006313">
    <property type="term" value="P:DNA transposition"/>
    <property type="evidence" value="ECO:0007669"/>
    <property type="project" value="InterPro"/>
</dbReference>
<dbReference type="EMBL" id="FOTK01000115">
    <property type="protein sequence ID" value="SFN03332.1"/>
    <property type="molecule type" value="Genomic_DNA"/>
</dbReference>
<evidence type="ECO:0000259" key="1">
    <source>
        <dbReference type="Pfam" id="PF01609"/>
    </source>
</evidence>
<evidence type="ECO:0000313" key="3">
    <source>
        <dbReference type="Proteomes" id="UP000199048"/>
    </source>
</evidence>